<keyword evidence="2" id="KW-0602">Photosynthesis</keyword>
<accession>A0A8S1IVS5</accession>
<keyword evidence="7" id="KW-0604">Photosystem II</keyword>
<evidence type="ECO:0000313" key="9">
    <source>
        <dbReference type="EMBL" id="CAD7698000.1"/>
    </source>
</evidence>
<proteinExistence type="inferred from homology"/>
<comment type="caution">
    <text evidence="9">The sequence shown here is derived from an EMBL/GenBank/DDBJ whole genome shotgun (WGS) entry which is preliminary data.</text>
</comment>
<dbReference type="PANTHER" id="PTHR34790:SF1">
    <property type="entry name" value="PHOTOSYSTEM II CORE COMPLEX PROTEINS PSBY, CHLOROPLASTIC"/>
    <property type="match status" value="1"/>
</dbReference>
<evidence type="ECO:0000256" key="4">
    <source>
        <dbReference type="ARBA" id="ARBA00022989"/>
    </source>
</evidence>
<dbReference type="OrthoDB" id="2016024at2759"/>
<protein>
    <recommendedName>
        <fullName evidence="11">Photosystem II PsbY</fullName>
    </recommendedName>
</protein>
<evidence type="ECO:0008006" key="11">
    <source>
        <dbReference type="Google" id="ProtNLM"/>
    </source>
</evidence>
<gene>
    <name evidence="9" type="ORF">OSTQU699_LOCUS3361</name>
</gene>
<dbReference type="InterPro" id="IPR038760">
    <property type="entry name" value="PsbY_plant"/>
</dbReference>
<dbReference type="Pfam" id="PF06298">
    <property type="entry name" value="PsbY"/>
    <property type="match status" value="2"/>
</dbReference>
<dbReference type="HAMAP" id="MF_00717">
    <property type="entry name" value="PSII_PsbY"/>
    <property type="match status" value="1"/>
</dbReference>
<name>A0A8S1IVS5_9CHLO</name>
<organism evidence="9 10">
    <name type="scientific">Ostreobium quekettii</name>
    <dbReference type="NCBI Taxonomy" id="121088"/>
    <lineage>
        <taxon>Eukaryota</taxon>
        <taxon>Viridiplantae</taxon>
        <taxon>Chlorophyta</taxon>
        <taxon>core chlorophytes</taxon>
        <taxon>Ulvophyceae</taxon>
        <taxon>TCBD clade</taxon>
        <taxon>Bryopsidales</taxon>
        <taxon>Ostreobineae</taxon>
        <taxon>Ostreobiaceae</taxon>
        <taxon>Ostreobium</taxon>
    </lineage>
</organism>
<reference evidence="9" key="1">
    <citation type="submission" date="2020-12" db="EMBL/GenBank/DDBJ databases">
        <authorList>
            <person name="Iha C."/>
        </authorList>
    </citation>
    <scope>NUCLEOTIDE SEQUENCE</scope>
</reference>
<dbReference type="GO" id="GO:0015979">
    <property type="term" value="P:photosynthesis"/>
    <property type="evidence" value="ECO:0007669"/>
    <property type="project" value="UniProtKB-KW"/>
</dbReference>
<comment type="subcellular location">
    <subcellularLocation>
        <location evidence="1">Membrane</location>
    </subcellularLocation>
</comment>
<sequence length="175" mass="18299">MGREFGTHTHEECGPPVAKATALSAAVSTLFAAGSVQAAQEVALVADNDIRLGSVFLILLPALGWVLFNILEPAQNQLDRMQGGKPKVAAPKPKPKKVVKKKVIKRAVVAGLGLAASGLLATQSADAATLMGQVAESDNRLGGLLLLLLPAVGWVLFNILEPAQNQYDAMVKGKK</sequence>
<dbReference type="GO" id="GO:0009523">
    <property type="term" value="C:photosystem II"/>
    <property type="evidence" value="ECO:0007669"/>
    <property type="project" value="UniProtKB-KW"/>
</dbReference>
<keyword evidence="10" id="KW-1185">Reference proteome</keyword>
<feature type="transmembrane region" description="Helical" evidence="8">
    <location>
        <begin position="103"/>
        <end position="121"/>
    </location>
</feature>
<evidence type="ECO:0000256" key="6">
    <source>
        <dbReference type="ARBA" id="ARBA00023136"/>
    </source>
</evidence>
<evidence type="ECO:0000313" key="10">
    <source>
        <dbReference type="Proteomes" id="UP000708148"/>
    </source>
</evidence>
<dbReference type="GO" id="GO:0045454">
    <property type="term" value="P:cell redox homeostasis"/>
    <property type="evidence" value="ECO:0007669"/>
    <property type="project" value="TreeGrafter"/>
</dbReference>
<feature type="transmembrane region" description="Helical" evidence="8">
    <location>
        <begin position="50"/>
        <end position="71"/>
    </location>
</feature>
<evidence type="ECO:0000256" key="3">
    <source>
        <dbReference type="ARBA" id="ARBA00022692"/>
    </source>
</evidence>
<evidence type="ECO:0000256" key="1">
    <source>
        <dbReference type="ARBA" id="ARBA00004370"/>
    </source>
</evidence>
<keyword evidence="4 8" id="KW-1133">Transmembrane helix</keyword>
<dbReference type="Proteomes" id="UP000708148">
    <property type="component" value="Unassembled WGS sequence"/>
</dbReference>
<evidence type="ECO:0000256" key="8">
    <source>
        <dbReference type="SAM" id="Phobius"/>
    </source>
</evidence>
<dbReference type="InterPro" id="IPR009388">
    <property type="entry name" value="PSII_PsbY"/>
</dbReference>
<dbReference type="PANTHER" id="PTHR34790">
    <property type="entry name" value="PHOTOSYSTEM II CORE COMPLEX PROTEINS PSBY, CHLOROPLASTIC"/>
    <property type="match status" value="1"/>
</dbReference>
<evidence type="ECO:0000256" key="5">
    <source>
        <dbReference type="ARBA" id="ARBA00023078"/>
    </source>
</evidence>
<keyword evidence="3 8" id="KW-0812">Transmembrane</keyword>
<evidence type="ECO:0000256" key="2">
    <source>
        <dbReference type="ARBA" id="ARBA00022531"/>
    </source>
</evidence>
<dbReference type="EMBL" id="CAJHUC010000741">
    <property type="protein sequence ID" value="CAD7698000.1"/>
    <property type="molecule type" value="Genomic_DNA"/>
</dbReference>
<evidence type="ECO:0000256" key="7">
    <source>
        <dbReference type="ARBA" id="ARBA00023276"/>
    </source>
</evidence>
<dbReference type="AlphaFoldDB" id="A0A8S1IVS5"/>
<keyword evidence="5" id="KW-0793">Thylakoid</keyword>
<dbReference type="GO" id="GO:0009534">
    <property type="term" value="C:chloroplast thylakoid"/>
    <property type="evidence" value="ECO:0007669"/>
    <property type="project" value="TreeGrafter"/>
</dbReference>
<keyword evidence="6 8" id="KW-0472">Membrane</keyword>
<feature type="transmembrane region" description="Helical" evidence="8">
    <location>
        <begin position="141"/>
        <end position="160"/>
    </location>
</feature>
<dbReference type="GO" id="GO:0030145">
    <property type="term" value="F:manganese ion binding"/>
    <property type="evidence" value="ECO:0007669"/>
    <property type="project" value="InterPro"/>
</dbReference>